<evidence type="ECO:0000256" key="4">
    <source>
        <dbReference type="ARBA" id="ARBA00022722"/>
    </source>
</evidence>
<dbReference type="SUPFAM" id="SSF55486">
    <property type="entry name" value="Metalloproteases ('zincins'), catalytic domain"/>
    <property type="match status" value="1"/>
</dbReference>
<evidence type="ECO:0000256" key="9">
    <source>
        <dbReference type="HAMAP-Rule" id="MF_00009"/>
    </source>
</evidence>
<sequence>MRKEGVVMLAIYFEDETAKVTEDSMKLVQQVLEHAAEMENLTGNLEVSVTFMNDKEIQAINAEYRGKDKPTDVISFALEEMTEGEVPIVQTDDMPVLLGDIVISIETAKRQASEYGHDERREIGFLALHGFLHLLGYDHLTEQDEEKMFGRQREILSSLGLER</sequence>
<proteinExistence type="inferred from homology"/>
<dbReference type="EMBL" id="JAUBDI010000002">
    <property type="protein sequence ID" value="MDW0112290.1"/>
    <property type="molecule type" value="Genomic_DNA"/>
</dbReference>
<evidence type="ECO:0000256" key="7">
    <source>
        <dbReference type="ARBA" id="ARBA00022801"/>
    </source>
</evidence>
<evidence type="ECO:0000256" key="3">
    <source>
        <dbReference type="ARBA" id="ARBA00022552"/>
    </source>
</evidence>
<evidence type="ECO:0000256" key="1">
    <source>
        <dbReference type="ARBA" id="ARBA00010875"/>
    </source>
</evidence>
<keyword evidence="8 9" id="KW-0862">Zinc</keyword>
<comment type="function">
    <text evidence="9">Single strand-specific metallo-endoribonuclease involved in late-stage 70S ribosome quality control and in maturation of the 3' terminus of the 16S rRNA.</text>
</comment>
<evidence type="ECO:0000313" key="10">
    <source>
        <dbReference type="EMBL" id="MDW0112290.1"/>
    </source>
</evidence>
<dbReference type="InterPro" id="IPR020549">
    <property type="entry name" value="YbeY_CS"/>
</dbReference>
<keyword evidence="7 9" id="KW-0378">Hydrolase</keyword>
<dbReference type="Proteomes" id="UP001282284">
    <property type="component" value="Unassembled WGS sequence"/>
</dbReference>
<evidence type="ECO:0000256" key="5">
    <source>
        <dbReference type="ARBA" id="ARBA00022723"/>
    </source>
</evidence>
<keyword evidence="6 9" id="KW-0255">Endonuclease</keyword>
<comment type="cofactor">
    <cofactor evidence="9">
        <name>Zn(2+)</name>
        <dbReference type="ChEBI" id="CHEBI:29105"/>
    </cofactor>
    <text evidence="9">Binds 1 zinc ion.</text>
</comment>
<dbReference type="HAMAP" id="MF_00009">
    <property type="entry name" value="Endoribonucl_YbeY"/>
    <property type="match status" value="1"/>
</dbReference>
<feature type="binding site" evidence="9">
    <location>
        <position position="133"/>
    </location>
    <ligand>
        <name>Zn(2+)</name>
        <dbReference type="ChEBI" id="CHEBI:29105"/>
        <note>catalytic</note>
    </ligand>
</feature>
<keyword evidence="3 9" id="KW-0698">rRNA processing</keyword>
<accession>A0ABU4G5Q2</accession>
<dbReference type="EC" id="3.1.-.-" evidence="9"/>
<feature type="binding site" evidence="9">
    <location>
        <position position="129"/>
    </location>
    <ligand>
        <name>Zn(2+)</name>
        <dbReference type="ChEBI" id="CHEBI:29105"/>
        <note>catalytic</note>
    </ligand>
</feature>
<evidence type="ECO:0000256" key="6">
    <source>
        <dbReference type="ARBA" id="ARBA00022759"/>
    </source>
</evidence>
<comment type="subcellular location">
    <subcellularLocation>
        <location evidence="9">Cytoplasm</location>
    </subcellularLocation>
</comment>
<dbReference type="Gene3D" id="3.40.390.30">
    <property type="entry name" value="Metalloproteases ('zincins'), catalytic domain"/>
    <property type="match status" value="1"/>
</dbReference>
<dbReference type="InterPro" id="IPR023091">
    <property type="entry name" value="MetalPrtase_cat_dom_sf_prd"/>
</dbReference>
<feature type="binding site" evidence="9">
    <location>
        <position position="139"/>
    </location>
    <ligand>
        <name>Zn(2+)</name>
        <dbReference type="ChEBI" id="CHEBI:29105"/>
        <note>catalytic</note>
    </ligand>
</feature>
<dbReference type="PANTHER" id="PTHR46986:SF1">
    <property type="entry name" value="ENDORIBONUCLEASE YBEY, CHLOROPLASTIC"/>
    <property type="match status" value="1"/>
</dbReference>
<evidence type="ECO:0000256" key="8">
    <source>
        <dbReference type="ARBA" id="ARBA00022833"/>
    </source>
</evidence>
<keyword evidence="5 9" id="KW-0479">Metal-binding</keyword>
<dbReference type="InterPro" id="IPR002036">
    <property type="entry name" value="YbeY"/>
</dbReference>
<organism evidence="10 11">
    <name type="scientific">Sporosarcina saromensis</name>
    <dbReference type="NCBI Taxonomy" id="359365"/>
    <lineage>
        <taxon>Bacteria</taxon>
        <taxon>Bacillati</taxon>
        <taxon>Bacillota</taxon>
        <taxon>Bacilli</taxon>
        <taxon>Bacillales</taxon>
        <taxon>Caryophanaceae</taxon>
        <taxon>Sporosarcina</taxon>
    </lineage>
</organism>
<evidence type="ECO:0000313" key="11">
    <source>
        <dbReference type="Proteomes" id="UP001282284"/>
    </source>
</evidence>
<gene>
    <name evidence="9 10" type="primary">ybeY</name>
    <name evidence="10" type="ORF">QT711_03770</name>
</gene>
<name>A0ABU4G5Q2_9BACL</name>
<reference evidence="10 11" key="1">
    <citation type="submission" date="2023-06" db="EMBL/GenBank/DDBJ databases">
        <title>Sporosarcina sp. nov., isolated from Korean traditional fermented seafood 'Jeotgal'.</title>
        <authorList>
            <person name="Yang A.I."/>
            <person name="Shin N.-R."/>
        </authorList>
    </citation>
    <scope>NUCLEOTIDE SEQUENCE [LARGE SCALE GENOMIC DNA]</scope>
    <source>
        <strain evidence="10 11">KCTC13119</strain>
    </source>
</reference>
<evidence type="ECO:0000256" key="2">
    <source>
        <dbReference type="ARBA" id="ARBA00022517"/>
    </source>
</evidence>
<keyword evidence="2 9" id="KW-0690">Ribosome biogenesis</keyword>
<dbReference type="PANTHER" id="PTHR46986">
    <property type="entry name" value="ENDORIBONUCLEASE YBEY, CHLOROPLASTIC"/>
    <property type="match status" value="1"/>
</dbReference>
<keyword evidence="11" id="KW-1185">Reference proteome</keyword>
<dbReference type="NCBIfam" id="TIGR00043">
    <property type="entry name" value="rRNA maturation RNase YbeY"/>
    <property type="match status" value="1"/>
</dbReference>
<dbReference type="Pfam" id="PF02130">
    <property type="entry name" value="YbeY"/>
    <property type="match status" value="1"/>
</dbReference>
<dbReference type="PROSITE" id="PS01306">
    <property type="entry name" value="UPF0054"/>
    <property type="match status" value="1"/>
</dbReference>
<keyword evidence="9" id="KW-0963">Cytoplasm</keyword>
<protein>
    <recommendedName>
        <fullName evidence="9">Endoribonuclease YbeY</fullName>
        <ecNumber evidence="9">3.1.-.-</ecNumber>
    </recommendedName>
</protein>
<keyword evidence="4 9" id="KW-0540">Nuclease</keyword>
<comment type="similarity">
    <text evidence="1 9">Belongs to the endoribonuclease YbeY family.</text>
</comment>
<comment type="caution">
    <text evidence="10">The sequence shown here is derived from an EMBL/GenBank/DDBJ whole genome shotgun (WGS) entry which is preliminary data.</text>
</comment>